<accession>A0ABX8YIE3</accession>
<protein>
    <recommendedName>
        <fullName evidence="3">Permuted papain-like amidase enzyme, YaeF/YiiX, C92 family</fullName>
    </recommendedName>
</protein>
<dbReference type="InterPro" id="IPR038765">
    <property type="entry name" value="Papain-like_cys_pep_sf"/>
</dbReference>
<proteinExistence type="predicted"/>
<reference evidence="1 2" key="1">
    <citation type="journal article" date="2022" name="Int. J. Syst. Evol. Microbiol.">
        <title>Pseudomonas germanica sp. nov., isolated from Iris germanica rhizomes.</title>
        <authorList>
            <person name="Atanasov K.E."/>
            <person name="Galbis D.M."/>
            <person name="Gallego J."/>
            <person name="Serpico A."/>
            <person name="Bosch M."/>
            <person name="Altabella T."/>
            <person name="Ferrer A."/>
        </authorList>
    </citation>
    <scope>NUCLEOTIDE SEQUENCE [LARGE SCALE GENOMIC DNA]</scope>
    <source>
        <strain evidence="1 2">FIT28</strain>
    </source>
</reference>
<name>A0ABX8YIE3_9PSED</name>
<dbReference type="Gene3D" id="3.90.1720.10">
    <property type="entry name" value="endopeptidase domain like (from Nostoc punctiforme)"/>
    <property type="match status" value="1"/>
</dbReference>
<sequence>MKTTLTLNQTISPYNKKSITEHALTPGDILLYSKVSDGLPNNIADATNGFFHHAALYLGKCPTTNLSRILHTGPAGAKIDHENLSLPTTFDGVFVVRTNTSININKLNALALSSVGIHYDYSRLPFVGLAAWDRRCFVNGSMIFKPFTNKFSRKIITRLNREGSHNVCSGLTLDILSQSIAPKLFTNACINLSQMSPNCIWQEATLDKHNFSTYCLEPISTLQLQRKKRSIFRASLSLAVN</sequence>
<organism evidence="1 2">
    <name type="scientific">Pseudomonas germanica</name>
    <dbReference type="NCBI Taxonomy" id="2815720"/>
    <lineage>
        <taxon>Bacteria</taxon>
        <taxon>Pseudomonadati</taxon>
        <taxon>Pseudomonadota</taxon>
        <taxon>Gammaproteobacteria</taxon>
        <taxon>Pseudomonadales</taxon>
        <taxon>Pseudomonadaceae</taxon>
        <taxon>Pseudomonas</taxon>
    </lineage>
</organism>
<dbReference type="EMBL" id="CP071586">
    <property type="protein sequence ID" value="QYY79701.1"/>
    <property type="molecule type" value="Genomic_DNA"/>
</dbReference>
<gene>
    <name evidence="1" type="ORF">J0G10_18380</name>
</gene>
<evidence type="ECO:0000313" key="2">
    <source>
        <dbReference type="Proteomes" id="UP000824588"/>
    </source>
</evidence>
<dbReference type="RefSeq" id="WP_220556418.1">
    <property type="nucleotide sequence ID" value="NZ_CP071586.1"/>
</dbReference>
<dbReference type="SUPFAM" id="SSF54001">
    <property type="entry name" value="Cysteine proteinases"/>
    <property type="match status" value="1"/>
</dbReference>
<evidence type="ECO:0008006" key="3">
    <source>
        <dbReference type="Google" id="ProtNLM"/>
    </source>
</evidence>
<evidence type="ECO:0000313" key="1">
    <source>
        <dbReference type="EMBL" id="QYY79701.1"/>
    </source>
</evidence>
<keyword evidence="2" id="KW-1185">Reference proteome</keyword>
<dbReference type="Proteomes" id="UP000824588">
    <property type="component" value="Chromosome"/>
</dbReference>